<dbReference type="PANTHER" id="PTHR45834:SF3">
    <property type="entry name" value="RHO GUANINE NUCLEOTIDE EXCHANGE FACTOR 3, ISOFORM L"/>
    <property type="match status" value="1"/>
</dbReference>
<keyword evidence="2" id="KW-0344">Guanine-nucleotide releasing factor</keyword>
<dbReference type="Pfam" id="PF22697">
    <property type="entry name" value="SOS1_NGEF_PH"/>
    <property type="match status" value="1"/>
</dbReference>
<dbReference type="PROSITE" id="PS00741">
    <property type="entry name" value="DH_1"/>
    <property type="match status" value="1"/>
</dbReference>
<proteinExistence type="predicted"/>
<feature type="domain" description="PH" evidence="5">
    <location>
        <begin position="288"/>
        <end position="396"/>
    </location>
</feature>
<evidence type="ECO:0000313" key="7">
    <source>
        <dbReference type="EMBL" id="VDN58417.1"/>
    </source>
</evidence>
<dbReference type="PROSITE" id="PS50002">
    <property type="entry name" value="SH3"/>
    <property type="match status" value="1"/>
</dbReference>
<dbReference type="Gene3D" id="2.30.30.40">
    <property type="entry name" value="SH3 Domains"/>
    <property type="match status" value="1"/>
</dbReference>
<evidence type="ECO:0000313" key="10">
    <source>
        <dbReference type="WBParaSite" id="DME_0000450701-mRNA-1"/>
    </source>
</evidence>
<dbReference type="InterPro" id="IPR035899">
    <property type="entry name" value="DBL_dom_sf"/>
</dbReference>
<dbReference type="GO" id="GO:0035556">
    <property type="term" value="P:intracellular signal transduction"/>
    <property type="evidence" value="ECO:0007669"/>
    <property type="project" value="InterPro"/>
</dbReference>
<dbReference type="Proteomes" id="UP000274756">
    <property type="component" value="Unassembled WGS sequence"/>
</dbReference>
<dbReference type="InterPro" id="IPR000219">
    <property type="entry name" value="DH_dom"/>
</dbReference>
<accession>A0A0N4UBD3</accession>
<organism evidence="8 10">
    <name type="scientific">Dracunculus medinensis</name>
    <name type="common">Guinea worm</name>
    <dbReference type="NCBI Taxonomy" id="318479"/>
    <lineage>
        <taxon>Eukaryota</taxon>
        <taxon>Metazoa</taxon>
        <taxon>Ecdysozoa</taxon>
        <taxon>Nematoda</taxon>
        <taxon>Chromadorea</taxon>
        <taxon>Rhabditida</taxon>
        <taxon>Spirurina</taxon>
        <taxon>Dracunculoidea</taxon>
        <taxon>Dracunculidae</taxon>
        <taxon>Dracunculus</taxon>
    </lineage>
</organism>
<dbReference type="InterPro" id="IPR011993">
    <property type="entry name" value="PH-like_dom_sf"/>
</dbReference>
<dbReference type="AlphaFoldDB" id="A0A0N4UBD3"/>
<dbReference type="InterPro" id="IPR055251">
    <property type="entry name" value="SOS1_NGEF_PH"/>
</dbReference>
<evidence type="ECO:0000256" key="1">
    <source>
        <dbReference type="ARBA" id="ARBA00022443"/>
    </source>
</evidence>
<dbReference type="STRING" id="318479.A0A0N4UBD3"/>
<evidence type="ECO:0000259" key="4">
    <source>
        <dbReference type="PROSITE" id="PS50002"/>
    </source>
</evidence>
<dbReference type="GO" id="GO:0005085">
    <property type="term" value="F:guanyl-nucleotide exchange factor activity"/>
    <property type="evidence" value="ECO:0007669"/>
    <property type="project" value="UniProtKB-KW"/>
</dbReference>
<dbReference type="PANTHER" id="PTHR45834">
    <property type="entry name" value="RHO GUANINE NUCLEOTIDE EXCHANGE FACTOR 9-RELATED"/>
    <property type="match status" value="1"/>
</dbReference>
<dbReference type="Proteomes" id="UP000038040">
    <property type="component" value="Unplaced"/>
</dbReference>
<dbReference type="InterPro" id="IPR001452">
    <property type="entry name" value="SH3_domain"/>
</dbReference>
<evidence type="ECO:0000259" key="5">
    <source>
        <dbReference type="PROSITE" id="PS50003"/>
    </source>
</evidence>
<dbReference type="CDD" id="cd11828">
    <property type="entry name" value="SH3_ARHGEF9_like"/>
    <property type="match status" value="1"/>
</dbReference>
<dbReference type="EMBL" id="UYYG01001168">
    <property type="protein sequence ID" value="VDN58417.1"/>
    <property type="molecule type" value="Genomic_DNA"/>
</dbReference>
<protein>
    <submittedName>
        <fullName evidence="10">DH domain-containing protein</fullName>
    </submittedName>
</protein>
<sequence length="432" mass="50067">MSLLTAEAIWDHVAILPDELPFASGDSITILDYSSHPELWYGSCGESTGWFPSSYVRLINGTAPERSNSLPSFPQSLRHLRKQIIEELMSTERDYVHLLQDLVEGFVFQTRKRIEMFSSDCIQRLFANIEAIRTFHCKFLRELELSLNQNLLEDSYIGAVFLRNVQYCNNRPISCAELLALNEKPHYHQFFEACRLLRGMPKLSLEGFLLTPVQRICRYPLQLAELLKATPVSHVDREPVQAATTAMKNIAAMINEKKRRLEGLQKIALWQKNVDGWRGPDLFETNSRMIRSGEVSCRCIINAEIVWHKDVLLFLFDQSIVICKKDLIRRHHYLFKDRLSLIKAKLIDCTDGRDSHLGITLKNAWKLITMGKELIFSCKDKNDKREWIEQILKRVECSPPTAEERRLVHAKSEMAPLYLKTSGRFSWKKNKN</sequence>
<dbReference type="WBParaSite" id="DME_0000450701-mRNA-1">
    <property type="protein sequence ID" value="DME_0000450701-mRNA-1"/>
    <property type="gene ID" value="DME_0000450701"/>
</dbReference>
<dbReference type="Gene3D" id="1.20.900.10">
    <property type="entry name" value="Dbl homology (DH) domain"/>
    <property type="match status" value="1"/>
</dbReference>
<dbReference type="SMART" id="SM00233">
    <property type="entry name" value="PH"/>
    <property type="match status" value="1"/>
</dbReference>
<dbReference type="CDD" id="cd00160">
    <property type="entry name" value="RhoGEF"/>
    <property type="match status" value="1"/>
</dbReference>
<evidence type="ECO:0000259" key="6">
    <source>
        <dbReference type="PROSITE" id="PS50010"/>
    </source>
</evidence>
<name>A0A0N4UBD3_DRAME</name>
<dbReference type="SUPFAM" id="SSF50044">
    <property type="entry name" value="SH3-domain"/>
    <property type="match status" value="1"/>
</dbReference>
<evidence type="ECO:0000313" key="9">
    <source>
        <dbReference type="Proteomes" id="UP000274756"/>
    </source>
</evidence>
<dbReference type="SUPFAM" id="SSF50729">
    <property type="entry name" value="PH domain-like"/>
    <property type="match status" value="1"/>
</dbReference>
<evidence type="ECO:0000256" key="3">
    <source>
        <dbReference type="PROSITE-ProRule" id="PRU00192"/>
    </source>
</evidence>
<keyword evidence="1 3" id="KW-0728">SH3 domain</keyword>
<dbReference type="PROSITE" id="PS50010">
    <property type="entry name" value="DH_2"/>
    <property type="match status" value="1"/>
</dbReference>
<keyword evidence="9" id="KW-1185">Reference proteome</keyword>
<dbReference type="InterPro" id="IPR001331">
    <property type="entry name" value="GDS_CDC24_CS"/>
</dbReference>
<dbReference type="InterPro" id="IPR001849">
    <property type="entry name" value="PH_domain"/>
</dbReference>
<reference evidence="7 9" key="2">
    <citation type="submission" date="2018-11" db="EMBL/GenBank/DDBJ databases">
        <authorList>
            <consortium name="Pathogen Informatics"/>
        </authorList>
    </citation>
    <scope>NUCLEOTIDE SEQUENCE [LARGE SCALE GENOMIC DNA]</scope>
</reference>
<dbReference type="Pfam" id="PF00621">
    <property type="entry name" value="RhoGEF"/>
    <property type="match status" value="1"/>
</dbReference>
<dbReference type="InterPro" id="IPR036028">
    <property type="entry name" value="SH3-like_dom_sf"/>
</dbReference>
<dbReference type="SUPFAM" id="SSF48065">
    <property type="entry name" value="DBL homology domain (DH-domain)"/>
    <property type="match status" value="1"/>
</dbReference>
<dbReference type="GO" id="GO:0005829">
    <property type="term" value="C:cytosol"/>
    <property type="evidence" value="ECO:0007669"/>
    <property type="project" value="TreeGrafter"/>
</dbReference>
<dbReference type="Pfam" id="PF14604">
    <property type="entry name" value="SH3_9"/>
    <property type="match status" value="1"/>
</dbReference>
<dbReference type="Gene3D" id="2.30.29.30">
    <property type="entry name" value="Pleckstrin-homology domain (PH domain)/Phosphotyrosine-binding domain (PTB)"/>
    <property type="match status" value="1"/>
</dbReference>
<feature type="domain" description="SH3" evidence="4">
    <location>
        <begin position="1"/>
        <end position="61"/>
    </location>
</feature>
<feature type="domain" description="DH" evidence="6">
    <location>
        <begin position="80"/>
        <end position="257"/>
    </location>
</feature>
<evidence type="ECO:0000256" key="2">
    <source>
        <dbReference type="ARBA" id="ARBA00022658"/>
    </source>
</evidence>
<dbReference type="SMART" id="SM00325">
    <property type="entry name" value="RhoGEF"/>
    <property type="match status" value="1"/>
</dbReference>
<dbReference type="InterPro" id="IPR053086">
    <property type="entry name" value="RhoGEF_domain"/>
</dbReference>
<dbReference type="SMART" id="SM00326">
    <property type="entry name" value="SH3"/>
    <property type="match status" value="1"/>
</dbReference>
<dbReference type="PROSITE" id="PS50003">
    <property type="entry name" value="PH_DOMAIN"/>
    <property type="match status" value="1"/>
</dbReference>
<gene>
    <name evidence="7" type="ORF">DME_LOCUS8390</name>
</gene>
<dbReference type="OrthoDB" id="660555at2759"/>
<reference evidence="10" key="1">
    <citation type="submission" date="2017-02" db="UniProtKB">
        <authorList>
            <consortium name="WormBaseParasite"/>
        </authorList>
    </citation>
    <scope>IDENTIFICATION</scope>
</reference>
<evidence type="ECO:0000313" key="8">
    <source>
        <dbReference type="Proteomes" id="UP000038040"/>
    </source>
</evidence>